<dbReference type="PROSITE" id="PS50082">
    <property type="entry name" value="WD_REPEATS_2"/>
    <property type="match status" value="1"/>
</dbReference>
<evidence type="ECO:0000313" key="2">
    <source>
        <dbReference type="Proteomes" id="UP000695000"/>
    </source>
</evidence>
<dbReference type="GeneID" id="108559840"/>
<dbReference type="Proteomes" id="UP000695000">
    <property type="component" value="Unplaced"/>
</dbReference>
<keyword evidence="2" id="KW-1185">Reference proteome</keyword>
<organism evidence="2 3">
    <name type="scientific">Nicrophorus vespilloides</name>
    <name type="common">Boreal carrion beetle</name>
    <dbReference type="NCBI Taxonomy" id="110193"/>
    <lineage>
        <taxon>Eukaryota</taxon>
        <taxon>Metazoa</taxon>
        <taxon>Ecdysozoa</taxon>
        <taxon>Arthropoda</taxon>
        <taxon>Hexapoda</taxon>
        <taxon>Insecta</taxon>
        <taxon>Pterygota</taxon>
        <taxon>Neoptera</taxon>
        <taxon>Endopterygota</taxon>
        <taxon>Coleoptera</taxon>
        <taxon>Polyphaga</taxon>
        <taxon>Staphyliniformia</taxon>
        <taxon>Silphidae</taxon>
        <taxon>Nicrophorinae</taxon>
        <taxon>Nicrophorus</taxon>
    </lineage>
</organism>
<feature type="repeat" description="WD" evidence="1">
    <location>
        <begin position="112"/>
        <end position="147"/>
    </location>
</feature>
<dbReference type="InterPro" id="IPR036322">
    <property type="entry name" value="WD40_repeat_dom_sf"/>
</dbReference>
<dbReference type="InterPro" id="IPR001680">
    <property type="entry name" value="WD40_rpt"/>
</dbReference>
<dbReference type="InterPro" id="IPR015943">
    <property type="entry name" value="WD40/YVTN_repeat-like_dom_sf"/>
</dbReference>
<dbReference type="Pfam" id="PF00400">
    <property type="entry name" value="WD40"/>
    <property type="match status" value="1"/>
</dbReference>
<evidence type="ECO:0000313" key="3">
    <source>
        <dbReference type="RefSeq" id="XP_017772692.1"/>
    </source>
</evidence>
<evidence type="ECO:0000256" key="1">
    <source>
        <dbReference type="PROSITE-ProRule" id="PRU00221"/>
    </source>
</evidence>
<proteinExistence type="predicted"/>
<dbReference type="SMART" id="SM00320">
    <property type="entry name" value="WD40"/>
    <property type="match status" value="3"/>
</dbReference>
<dbReference type="PANTHER" id="PTHR22806:SF0">
    <property type="entry name" value="NUCLEOPORIN NUP37"/>
    <property type="match status" value="1"/>
</dbReference>
<dbReference type="InterPro" id="IPR037626">
    <property type="entry name" value="NUP37"/>
</dbReference>
<name>A0ABM1MDP2_NICVS</name>
<sequence length="312" mass="35324">MNITKQRSDSLTRVDFSNYGNILRVTFSPFEWSQDLLIIAFPNKIIVVHFKYNDTLELQILSEFHYGGLCTAISISPETNILPLNIKFCIANTKEFVLQVFSKEEDSLCKILAGHKSYINDIKYDFENNYIASVSDDCTLKIWSISSNYNCLATFKLSSPGVSTCWHKEDNSKLFVAEKSGIMKFYNINTQSPIISIDICKGLSSADWSPTDSKLVGSLNMGELVFWDITKSSTPRQTFIYSSNGGNIKFSAFGELVACVNKLECSLKVTHTRTMQLKFSTFISLPTNVCWHFKLPILCLGDDKHLCLWKIV</sequence>
<protein>
    <submittedName>
        <fullName evidence="3">Nucleoporin Nup37</fullName>
    </submittedName>
</protein>
<dbReference type="PROSITE" id="PS50294">
    <property type="entry name" value="WD_REPEATS_REGION"/>
    <property type="match status" value="1"/>
</dbReference>
<keyword evidence="1" id="KW-0853">WD repeat</keyword>
<accession>A0ABM1MDP2</accession>
<dbReference type="RefSeq" id="XP_017772692.1">
    <property type="nucleotide sequence ID" value="XM_017917203.1"/>
</dbReference>
<gene>
    <name evidence="3" type="primary">LOC108559840</name>
</gene>
<dbReference type="SUPFAM" id="SSF50978">
    <property type="entry name" value="WD40 repeat-like"/>
    <property type="match status" value="1"/>
</dbReference>
<dbReference type="PANTHER" id="PTHR22806">
    <property type="entry name" value="NUCLEOPORIN NUP37 P37 -RELATED"/>
    <property type="match status" value="1"/>
</dbReference>
<dbReference type="Gene3D" id="2.130.10.10">
    <property type="entry name" value="YVTN repeat-like/Quinoprotein amine dehydrogenase"/>
    <property type="match status" value="1"/>
</dbReference>
<reference evidence="3" key="1">
    <citation type="submission" date="2025-08" db="UniProtKB">
        <authorList>
            <consortium name="RefSeq"/>
        </authorList>
    </citation>
    <scope>IDENTIFICATION</scope>
    <source>
        <tissue evidence="3">Whole Larva</tissue>
    </source>
</reference>